<evidence type="ECO:0000256" key="4">
    <source>
        <dbReference type="ARBA" id="ARBA00012216"/>
    </source>
</evidence>
<evidence type="ECO:0000256" key="16">
    <source>
        <dbReference type="PROSITE-ProRule" id="PRU00409"/>
    </source>
</evidence>
<dbReference type="NCBIfam" id="NF002378">
    <property type="entry name" value="PRK01372.1"/>
    <property type="match status" value="1"/>
</dbReference>
<dbReference type="Gene3D" id="3.30.470.20">
    <property type="entry name" value="ATP-grasp fold, B domain"/>
    <property type="match status" value="1"/>
</dbReference>
<feature type="active site" evidence="14">
    <location>
        <position position="13"/>
    </location>
</feature>
<dbReference type="AlphaFoldDB" id="A0A1G9ZIF3"/>
<dbReference type="EC" id="6.3.2.4" evidence="4 13"/>
<dbReference type="Proteomes" id="UP000199602">
    <property type="component" value="Unassembled WGS sequence"/>
</dbReference>
<dbReference type="GO" id="GO:0008716">
    <property type="term" value="F:D-alanine-D-alanine ligase activity"/>
    <property type="evidence" value="ECO:0007669"/>
    <property type="project" value="UniProtKB-UniRule"/>
</dbReference>
<dbReference type="InterPro" id="IPR000291">
    <property type="entry name" value="D-Ala_lig_Van_CS"/>
</dbReference>
<dbReference type="Gene3D" id="3.30.1490.20">
    <property type="entry name" value="ATP-grasp fold, A domain"/>
    <property type="match status" value="1"/>
</dbReference>
<dbReference type="PROSITE" id="PS50975">
    <property type="entry name" value="ATP_GRASP"/>
    <property type="match status" value="1"/>
</dbReference>
<dbReference type="InterPro" id="IPR011127">
    <property type="entry name" value="Dala_Dala_lig_N"/>
</dbReference>
<evidence type="ECO:0000256" key="5">
    <source>
        <dbReference type="ARBA" id="ARBA00022490"/>
    </source>
</evidence>
<evidence type="ECO:0000313" key="18">
    <source>
        <dbReference type="EMBL" id="SDN20811.1"/>
    </source>
</evidence>
<dbReference type="PROSITE" id="PS00844">
    <property type="entry name" value="DALA_DALA_LIGASE_2"/>
    <property type="match status" value="1"/>
</dbReference>
<keyword evidence="5 13" id="KW-0963">Cytoplasm</keyword>
<feature type="binding site" evidence="15">
    <location>
        <position position="258"/>
    </location>
    <ligand>
        <name>Mg(2+)</name>
        <dbReference type="ChEBI" id="CHEBI:18420"/>
        <label>1</label>
    </ligand>
</feature>
<dbReference type="GO" id="GO:0005524">
    <property type="term" value="F:ATP binding"/>
    <property type="evidence" value="ECO:0007669"/>
    <property type="project" value="UniProtKB-UniRule"/>
</dbReference>
<accession>A0A1G9ZIF3</accession>
<comment type="function">
    <text evidence="13">Cell wall formation.</text>
</comment>
<sequence>MRILLIAGGWSSEKEVSLAGAKEIKKSLLSLGHEVTLFNLTPNLNELIKYAKNHDFAFINLHGSPGEDGTIQALLEDLKIPYQGSRPFPSFLCLNKLFFKQILLNHNLPTPKWTLYKKDLEHFSFPSEFPLIIKPNLGGSSVGIKIIKNQQEFLNLKLNPETEYLIEEFIQGTELTCGVLGQEALPPVLIKPNKSFFFDYTSKYEPNGAEEICPAPIENSLTQTLQELALKVHTLFGLSDYSRTDFMLDKKGNIYILEVNTLPGMTPTSLLPKEAQAIGLNFSQLIKRLLELGLEKNK</sequence>
<comment type="cofactor">
    <cofactor evidence="1">
        <name>Mn(2+)</name>
        <dbReference type="ChEBI" id="CHEBI:29035"/>
    </cofactor>
</comment>
<dbReference type="HAMAP" id="MF_00047">
    <property type="entry name" value="Dala_Dala_lig"/>
    <property type="match status" value="1"/>
</dbReference>
<dbReference type="PROSITE" id="PS00843">
    <property type="entry name" value="DALA_DALA_LIGASE_1"/>
    <property type="match status" value="1"/>
</dbReference>
<evidence type="ECO:0000256" key="2">
    <source>
        <dbReference type="ARBA" id="ARBA00004496"/>
    </source>
</evidence>
<dbReference type="GO" id="GO:0008360">
    <property type="term" value="P:regulation of cell shape"/>
    <property type="evidence" value="ECO:0007669"/>
    <property type="project" value="UniProtKB-KW"/>
</dbReference>
<keyword evidence="6 13" id="KW-0436">Ligase</keyword>
<dbReference type="GO" id="GO:0009252">
    <property type="term" value="P:peptidoglycan biosynthetic process"/>
    <property type="evidence" value="ECO:0007669"/>
    <property type="project" value="UniProtKB-UniRule"/>
</dbReference>
<comment type="pathway">
    <text evidence="13">Cell wall biogenesis; peptidoglycan biosynthesis.</text>
</comment>
<proteinExistence type="inferred from homology"/>
<comment type="catalytic activity">
    <reaction evidence="12 13">
        <text>2 D-alanine + ATP = D-alanyl-D-alanine + ADP + phosphate + H(+)</text>
        <dbReference type="Rhea" id="RHEA:11224"/>
        <dbReference type="ChEBI" id="CHEBI:15378"/>
        <dbReference type="ChEBI" id="CHEBI:30616"/>
        <dbReference type="ChEBI" id="CHEBI:43474"/>
        <dbReference type="ChEBI" id="CHEBI:57416"/>
        <dbReference type="ChEBI" id="CHEBI:57822"/>
        <dbReference type="ChEBI" id="CHEBI:456216"/>
        <dbReference type="EC" id="6.3.2.4"/>
    </reaction>
</comment>
<evidence type="ECO:0000256" key="6">
    <source>
        <dbReference type="ARBA" id="ARBA00022598"/>
    </source>
</evidence>
<evidence type="ECO:0000256" key="8">
    <source>
        <dbReference type="ARBA" id="ARBA00022840"/>
    </source>
</evidence>
<evidence type="ECO:0000259" key="17">
    <source>
        <dbReference type="PROSITE" id="PS50975"/>
    </source>
</evidence>
<evidence type="ECO:0000256" key="9">
    <source>
        <dbReference type="ARBA" id="ARBA00022960"/>
    </source>
</evidence>
<feature type="binding site" evidence="15">
    <location>
        <position position="260"/>
    </location>
    <ligand>
        <name>Mg(2+)</name>
        <dbReference type="ChEBI" id="CHEBI:18420"/>
        <label>2</label>
    </ligand>
</feature>
<feature type="domain" description="ATP-grasp" evidence="17">
    <location>
        <begin position="100"/>
        <end position="291"/>
    </location>
</feature>
<evidence type="ECO:0000313" key="19">
    <source>
        <dbReference type="Proteomes" id="UP000199602"/>
    </source>
</evidence>
<evidence type="ECO:0000256" key="15">
    <source>
        <dbReference type="PIRSR" id="PIRSR039102-3"/>
    </source>
</evidence>
<dbReference type="Pfam" id="PF01820">
    <property type="entry name" value="Dala_Dala_lig_N"/>
    <property type="match status" value="1"/>
</dbReference>
<dbReference type="PANTHER" id="PTHR23132:SF23">
    <property type="entry name" value="D-ALANINE--D-ALANINE LIGASE B"/>
    <property type="match status" value="1"/>
</dbReference>
<evidence type="ECO:0000256" key="14">
    <source>
        <dbReference type="PIRSR" id="PIRSR039102-1"/>
    </source>
</evidence>
<comment type="subcellular location">
    <subcellularLocation>
        <location evidence="2 13">Cytoplasm</location>
    </subcellularLocation>
</comment>
<feature type="binding site" evidence="15">
    <location>
        <position position="258"/>
    </location>
    <ligand>
        <name>Mg(2+)</name>
        <dbReference type="ChEBI" id="CHEBI:18420"/>
        <label>2</label>
    </ligand>
</feature>
<dbReference type="PIRSF" id="PIRSF039102">
    <property type="entry name" value="Ddl/VanB"/>
    <property type="match status" value="1"/>
</dbReference>
<keyword evidence="11 13" id="KW-0961">Cell wall biogenesis/degradation</keyword>
<dbReference type="SUPFAM" id="SSF56059">
    <property type="entry name" value="Glutathione synthetase ATP-binding domain-like"/>
    <property type="match status" value="1"/>
</dbReference>
<dbReference type="Pfam" id="PF07478">
    <property type="entry name" value="Dala_Dala_lig_C"/>
    <property type="match status" value="1"/>
</dbReference>
<keyword evidence="9 13" id="KW-0133">Cell shape</keyword>
<evidence type="ECO:0000256" key="1">
    <source>
        <dbReference type="ARBA" id="ARBA00001936"/>
    </source>
</evidence>
<feature type="active site" evidence="14">
    <location>
        <position position="269"/>
    </location>
</feature>
<protein>
    <recommendedName>
        <fullName evidence="4 13">D-alanine--D-alanine ligase</fullName>
        <ecNumber evidence="4 13">6.3.2.4</ecNumber>
    </recommendedName>
    <alternativeName>
        <fullName evidence="13">D-Ala-D-Ala ligase</fullName>
    </alternativeName>
    <alternativeName>
        <fullName evidence="13">D-alanylalanine synthetase</fullName>
    </alternativeName>
</protein>
<comment type="cofactor">
    <cofactor evidence="15">
        <name>Mg(2+)</name>
        <dbReference type="ChEBI" id="CHEBI:18420"/>
    </cofactor>
    <cofactor evidence="15">
        <name>Mn(2+)</name>
        <dbReference type="ChEBI" id="CHEBI:29035"/>
    </cofactor>
    <text evidence="15">Binds 2 magnesium or manganese ions per subunit.</text>
</comment>
<keyword evidence="7 16" id="KW-0547">Nucleotide-binding</keyword>
<gene>
    <name evidence="13" type="primary">ddl</name>
    <name evidence="18" type="ORF">SAMN04488516_10130</name>
</gene>
<evidence type="ECO:0000256" key="10">
    <source>
        <dbReference type="ARBA" id="ARBA00022984"/>
    </source>
</evidence>
<dbReference type="RefSeq" id="WP_092061538.1">
    <property type="nucleotide sequence ID" value="NZ_FNIN01000001.1"/>
</dbReference>
<comment type="similarity">
    <text evidence="3 13">Belongs to the D-alanine--D-alanine ligase family.</text>
</comment>
<evidence type="ECO:0000256" key="11">
    <source>
        <dbReference type="ARBA" id="ARBA00023316"/>
    </source>
</evidence>
<evidence type="ECO:0000256" key="13">
    <source>
        <dbReference type="HAMAP-Rule" id="MF_00047"/>
    </source>
</evidence>
<dbReference type="OrthoDB" id="9813261at2"/>
<dbReference type="GO" id="GO:0046872">
    <property type="term" value="F:metal ion binding"/>
    <property type="evidence" value="ECO:0007669"/>
    <property type="project" value="UniProtKB-KW"/>
</dbReference>
<feature type="active site" evidence="14">
    <location>
        <position position="140"/>
    </location>
</feature>
<keyword evidence="15" id="KW-0479">Metal-binding</keyword>
<keyword evidence="15" id="KW-0464">Manganese</keyword>
<evidence type="ECO:0000256" key="7">
    <source>
        <dbReference type="ARBA" id="ARBA00022741"/>
    </source>
</evidence>
<keyword evidence="19" id="KW-1185">Reference proteome</keyword>
<dbReference type="InterPro" id="IPR011761">
    <property type="entry name" value="ATP-grasp"/>
</dbReference>
<dbReference type="STRING" id="206665.SAMN04488516_10130"/>
<dbReference type="InterPro" id="IPR013815">
    <property type="entry name" value="ATP_grasp_subdomain_1"/>
</dbReference>
<dbReference type="NCBIfam" id="TIGR01205">
    <property type="entry name" value="D_ala_D_alaTIGR"/>
    <property type="match status" value="1"/>
</dbReference>
<dbReference type="InterPro" id="IPR011095">
    <property type="entry name" value="Dala_Dala_lig_C"/>
</dbReference>
<organism evidence="18 19">
    <name type="scientific">Desulfonauticus submarinus</name>
    <dbReference type="NCBI Taxonomy" id="206665"/>
    <lineage>
        <taxon>Bacteria</taxon>
        <taxon>Pseudomonadati</taxon>
        <taxon>Thermodesulfobacteriota</taxon>
        <taxon>Desulfovibrionia</taxon>
        <taxon>Desulfovibrionales</taxon>
        <taxon>Desulfonauticaceae</taxon>
        <taxon>Desulfonauticus</taxon>
    </lineage>
</organism>
<evidence type="ECO:0000256" key="3">
    <source>
        <dbReference type="ARBA" id="ARBA00010871"/>
    </source>
</evidence>
<keyword evidence="10 13" id="KW-0573">Peptidoglycan synthesis</keyword>
<reference evidence="18 19" key="1">
    <citation type="submission" date="2016-10" db="EMBL/GenBank/DDBJ databases">
        <authorList>
            <person name="de Groot N.N."/>
        </authorList>
    </citation>
    <scope>NUCLEOTIDE SEQUENCE [LARGE SCALE GENOMIC DNA]</scope>
    <source>
        <strain evidence="18 19">DSM 15269</strain>
    </source>
</reference>
<dbReference type="InterPro" id="IPR016185">
    <property type="entry name" value="PreATP-grasp_dom_sf"/>
</dbReference>
<dbReference type="InterPro" id="IPR005905">
    <property type="entry name" value="D_ala_D_ala"/>
</dbReference>
<keyword evidence="15" id="KW-0460">Magnesium</keyword>
<dbReference type="EMBL" id="FNIN01000001">
    <property type="protein sequence ID" value="SDN20811.1"/>
    <property type="molecule type" value="Genomic_DNA"/>
</dbReference>
<dbReference type="SUPFAM" id="SSF52440">
    <property type="entry name" value="PreATP-grasp domain"/>
    <property type="match status" value="1"/>
</dbReference>
<dbReference type="PANTHER" id="PTHR23132">
    <property type="entry name" value="D-ALANINE--D-ALANINE LIGASE"/>
    <property type="match status" value="1"/>
</dbReference>
<dbReference type="UniPathway" id="UPA00219"/>
<evidence type="ECO:0000256" key="12">
    <source>
        <dbReference type="ARBA" id="ARBA00047614"/>
    </source>
</evidence>
<name>A0A1G9ZIF3_9BACT</name>
<dbReference type="GO" id="GO:0071555">
    <property type="term" value="P:cell wall organization"/>
    <property type="evidence" value="ECO:0007669"/>
    <property type="project" value="UniProtKB-KW"/>
</dbReference>
<dbReference type="Gene3D" id="3.40.50.20">
    <property type="match status" value="1"/>
</dbReference>
<feature type="binding site" evidence="15">
    <location>
        <position position="245"/>
    </location>
    <ligand>
        <name>Mg(2+)</name>
        <dbReference type="ChEBI" id="CHEBI:18420"/>
        <label>1</label>
    </ligand>
</feature>
<dbReference type="GO" id="GO:0005737">
    <property type="term" value="C:cytoplasm"/>
    <property type="evidence" value="ECO:0007669"/>
    <property type="project" value="UniProtKB-SubCell"/>
</dbReference>
<keyword evidence="8 16" id="KW-0067">ATP-binding</keyword>